<comment type="caution">
    <text evidence="2">The sequence shown here is derived from an EMBL/GenBank/DDBJ whole genome shotgun (WGS) entry which is preliminary data.</text>
</comment>
<keyword evidence="1" id="KW-0812">Transmembrane</keyword>
<accession>A0A3E4F547</accession>
<reference evidence="6 7" key="1">
    <citation type="submission" date="2018-08" db="EMBL/GenBank/DDBJ databases">
        <title>A genome reference for cultivated species of the human gut microbiota.</title>
        <authorList>
            <person name="Zou Y."/>
            <person name="Xue W."/>
            <person name="Luo G."/>
        </authorList>
    </citation>
    <scope>NUCLEOTIDE SEQUENCE [LARGE SCALE GENOMIC DNA]</scope>
    <source>
        <strain evidence="3 7">AF25-11</strain>
        <strain evidence="5 9">AF31-13BH</strain>
        <strain evidence="4 8">AM40-15AC</strain>
        <strain evidence="2 6">TM09-19AC</strain>
    </source>
</reference>
<dbReference type="EMBL" id="QRUK01000019">
    <property type="protein sequence ID" value="RGR58180.1"/>
    <property type="molecule type" value="Genomic_DNA"/>
</dbReference>
<dbReference type="EMBL" id="QSOI01000010">
    <property type="protein sequence ID" value="RGI83859.1"/>
    <property type="molecule type" value="Genomic_DNA"/>
</dbReference>
<dbReference type="Proteomes" id="UP000260664">
    <property type="component" value="Unassembled WGS sequence"/>
</dbReference>
<dbReference type="RefSeq" id="WP_117448080.1">
    <property type="nucleotide sequence ID" value="NZ_AP031430.1"/>
</dbReference>
<sequence>MDYVYNYNDMQFFAETKNDIEERMQRRLTYYRMYLYAYMVGKISKEKTEGCVKKSKMSSFWDKESCLEQKIYRMMTKWKVRHPIMGIVLCTILGSVLLSLVTEIIIDAIIMML</sequence>
<evidence type="ECO:0000313" key="3">
    <source>
        <dbReference type="EMBL" id="RGR58180.1"/>
    </source>
</evidence>
<dbReference type="AlphaFoldDB" id="A0A3E4F547"/>
<evidence type="ECO:0000256" key="1">
    <source>
        <dbReference type="SAM" id="Phobius"/>
    </source>
</evidence>
<dbReference type="Proteomes" id="UP000284883">
    <property type="component" value="Unassembled WGS sequence"/>
</dbReference>
<name>A0A3E4F547_9FIRM</name>
<keyword evidence="1" id="KW-1133">Transmembrane helix</keyword>
<dbReference type="Proteomes" id="UP000283652">
    <property type="component" value="Unassembled WGS sequence"/>
</dbReference>
<dbReference type="EMBL" id="QSGQ01000013">
    <property type="protein sequence ID" value="RHB35249.1"/>
    <property type="molecule type" value="Genomic_DNA"/>
</dbReference>
<evidence type="ECO:0000313" key="7">
    <source>
        <dbReference type="Proteomes" id="UP000283652"/>
    </source>
</evidence>
<evidence type="ECO:0000313" key="2">
    <source>
        <dbReference type="EMBL" id="RGI83859.1"/>
    </source>
</evidence>
<evidence type="ECO:0000313" key="8">
    <source>
        <dbReference type="Proteomes" id="UP000284883"/>
    </source>
</evidence>
<evidence type="ECO:0000313" key="6">
    <source>
        <dbReference type="Proteomes" id="UP000260664"/>
    </source>
</evidence>
<organism evidence="2 6">
    <name type="scientific">Dorea formicigenerans</name>
    <dbReference type="NCBI Taxonomy" id="39486"/>
    <lineage>
        <taxon>Bacteria</taxon>
        <taxon>Bacillati</taxon>
        <taxon>Bacillota</taxon>
        <taxon>Clostridia</taxon>
        <taxon>Lachnospirales</taxon>
        <taxon>Lachnospiraceae</taxon>
        <taxon>Dorea</taxon>
    </lineage>
</organism>
<feature type="transmembrane region" description="Helical" evidence="1">
    <location>
        <begin position="84"/>
        <end position="110"/>
    </location>
</feature>
<proteinExistence type="predicted"/>
<gene>
    <name evidence="4" type="ORF">DW885_14050</name>
    <name evidence="3" type="ORF">DWY33_10565</name>
    <name evidence="5" type="ORF">DWZ24_08360</name>
    <name evidence="2" type="ORF">DXD84_09585</name>
</gene>
<evidence type="ECO:0000313" key="5">
    <source>
        <dbReference type="EMBL" id="RHN16462.1"/>
    </source>
</evidence>
<dbReference type="Proteomes" id="UP000285652">
    <property type="component" value="Unassembled WGS sequence"/>
</dbReference>
<protein>
    <submittedName>
        <fullName evidence="2">Uncharacterized protein</fullName>
    </submittedName>
</protein>
<evidence type="ECO:0000313" key="9">
    <source>
        <dbReference type="Proteomes" id="UP000285652"/>
    </source>
</evidence>
<evidence type="ECO:0000313" key="4">
    <source>
        <dbReference type="EMBL" id="RHB35249.1"/>
    </source>
</evidence>
<keyword evidence="1" id="KW-0472">Membrane</keyword>
<dbReference type="EMBL" id="QRQQ01000005">
    <property type="protein sequence ID" value="RHN16462.1"/>
    <property type="molecule type" value="Genomic_DNA"/>
</dbReference>